<feature type="transmembrane region" description="Helical" evidence="2">
    <location>
        <begin position="32"/>
        <end position="49"/>
    </location>
</feature>
<reference evidence="4 5" key="1">
    <citation type="submission" date="2017-02" db="EMBL/GenBank/DDBJ databases">
        <authorList>
            <person name="Peterson S.W."/>
        </authorList>
    </citation>
    <scope>NUCLEOTIDE SEQUENCE [LARGE SCALE GENOMIC DNA]</scope>
    <source>
        <strain evidence="4 5">DSM 25262</strain>
    </source>
</reference>
<dbReference type="GO" id="GO:0000155">
    <property type="term" value="F:phosphorelay sensor kinase activity"/>
    <property type="evidence" value="ECO:0007669"/>
    <property type="project" value="InterPro"/>
</dbReference>
<feature type="coiled-coil region" evidence="1">
    <location>
        <begin position="163"/>
        <end position="190"/>
    </location>
</feature>
<keyword evidence="2" id="KW-1133">Transmembrane helix</keyword>
<dbReference type="SUPFAM" id="SSF55874">
    <property type="entry name" value="ATPase domain of HSP90 chaperone/DNA topoisomerase II/histidine kinase"/>
    <property type="match status" value="1"/>
</dbReference>
<evidence type="ECO:0000313" key="4">
    <source>
        <dbReference type="EMBL" id="SKC48241.1"/>
    </source>
</evidence>
<evidence type="ECO:0000259" key="3">
    <source>
        <dbReference type="Pfam" id="PF06580"/>
    </source>
</evidence>
<feature type="transmembrane region" description="Helical" evidence="2">
    <location>
        <begin position="91"/>
        <end position="113"/>
    </location>
</feature>
<evidence type="ECO:0000256" key="1">
    <source>
        <dbReference type="SAM" id="Coils"/>
    </source>
</evidence>
<feature type="domain" description="Signal transduction histidine kinase internal region" evidence="3">
    <location>
        <begin position="180"/>
        <end position="259"/>
    </location>
</feature>
<dbReference type="Gene3D" id="3.30.565.10">
    <property type="entry name" value="Histidine kinase-like ATPase, C-terminal domain"/>
    <property type="match status" value="1"/>
</dbReference>
<dbReference type="PANTHER" id="PTHR34220">
    <property type="entry name" value="SENSOR HISTIDINE KINASE YPDA"/>
    <property type="match status" value="1"/>
</dbReference>
<keyword evidence="4" id="KW-0418">Kinase</keyword>
<dbReference type="Pfam" id="PF06580">
    <property type="entry name" value="His_kinase"/>
    <property type="match status" value="1"/>
</dbReference>
<dbReference type="RefSeq" id="WP_079685493.1">
    <property type="nucleotide sequence ID" value="NZ_FUZU01000001.1"/>
</dbReference>
<name>A0A1T5J9Y9_9BACT</name>
<gene>
    <name evidence="4" type="ORF">SAMN05660236_0905</name>
</gene>
<protein>
    <submittedName>
        <fullName evidence="4">Histidine kinase</fullName>
    </submittedName>
</protein>
<keyword evidence="4" id="KW-0808">Transferase</keyword>
<keyword evidence="2" id="KW-0812">Transmembrane</keyword>
<dbReference type="EMBL" id="FUZU01000001">
    <property type="protein sequence ID" value="SKC48241.1"/>
    <property type="molecule type" value="Genomic_DNA"/>
</dbReference>
<organism evidence="4 5">
    <name type="scientific">Ohtaekwangia koreensis</name>
    <dbReference type="NCBI Taxonomy" id="688867"/>
    <lineage>
        <taxon>Bacteria</taxon>
        <taxon>Pseudomonadati</taxon>
        <taxon>Bacteroidota</taxon>
        <taxon>Cytophagia</taxon>
        <taxon>Cytophagales</taxon>
        <taxon>Fulvivirgaceae</taxon>
        <taxon>Ohtaekwangia</taxon>
    </lineage>
</organism>
<keyword evidence="5" id="KW-1185">Reference proteome</keyword>
<dbReference type="InterPro" id="IPR036890">
    <property type="entry name" value="HATPase_C_sf"/>
</dbReference>
<keyword evidence="1" id="KW-0175">Coiled coil</keyword>
<feature type="transmembrane region" description="Helical" evidence="2">
    <location>
        <begin position="133"/>
        <end position="153"/>
    </location>
</feature>
<dbReference type="STRING" id="688867.SAMN05660236_0905"/>
<evidence type="ECO:0000313" key="5">
    <source>
        <dbReference type="Proteomes" id="UP000190961"/>
    </source>
</evidence>
<sequence length="386" mass="44925">MPFHDEPWEKRNPIEVSVSPALLLQSRITAHAIFWLCLIVYEGLIAGMVDDLYLQRVTTSFIELPVKMAATYFTLYILIDMLLVHKKYSLFLSLLFLSMIFFGILARIVAYYTIYPMYYPMATNVPLFFLPKILITIFSIYSLVAIVASFHLIKHWYNHQQASQRLHQTAQQLEKEKLAAELKLLKSQINPHFLFNTLNNLYALTLQHSHKAPEMVYKLSQLMNYMLYDSNQMEVSLQKEIQYIQNYIDLEKVRYDTRLDVSLNVYDVPDTIHIAPLLILPFVENSFKHGVSNQLSGGWIRIDILIQENTLVLKVENSKNIFPPEDKPVSGIGLKNVRKRLDLIYADCHSLQLLDEDETYLVILKITIPGICMRKRPYITDQYIPA</sequence>
<dbReference type="InterPro" id="IPR010559">
    <property type="entry name" value="Sig_transdc_His_kin_internal"/>
</dbReference>
<dbReference type="PANTHER" id="PTHR34220:SF7">
    <property type="entry name" value="SENSOR HISTIDINE KINASE YPDA"/>
    <property type="match status" value="1"/>
</dbReference>
<dbReference type="InterPro" id="IPR050640">
    <property type="entry name" value="Bact_2-comp_sensor_kinase"/>
</dbReference>
<feature type="transmembrane region" description="Helical" evidence="2">
    <location>
        <begin position="61"/>
        <end position="79"/>
    </location>
</feature>
<dbReference type="Proteomes" id="UP000190961">
    <property type="component" value="Unassembled WGS sequence"/>
</dbReference>
<accession>A0A1T5J9Y9</accession>
<proteinExistence type="predicted"/>
<dbReference type="GO" id="GO:0016020">
    <property type="term" value="C:membrane"/>
    <property type="evidence" value="ECO:0007669"/>
    <property type="project" value="InterPro"/>
</dbReference>
<evidence type="ECO:0000256" key="2">
    <source>
        <dbReference type="SAM" id="Phobius"/>
    </source>
</evidence>
<keyword evidence="2" id="KW-0472">Membrane</keyword>
<dbReference type="AlphaFoldDB" id="A0A1T5J9Y9"/>